<organism evidence="1 2">
    <name type="scientific">Candidatus Mycobacterium methanotrophicum</name>
    <dbReference type="NCBI Taxonomy" id="2943498"/>
    <lineage>
        <taxon>Bacteria</taxon>
        <taxon>Bacillati</taxon>
        <taxon>Actinomycetota</taxon>
        <taxon>Actinomycetes</taxon>
        <taxon>Mycobacteriales</taxon>
        <taxon>Mycobacteriaceae</taxon>
        <taxon>Mycobacterium</taxon>
    </lineage>
</organism>
<accession>A0ABY4QHG2</accession>
<evidence type="ECO:0008006" key="3">
    <source>
        <dbReference type="Google" id="ProtNLM"/>
    </source>
</evidence>
<dbReference type="Proteomes" id="UP001056610">
    <property type="component" value="Chromosome"/>
</dbReference>
<proteinExistence type="predicted"/>
<reference evidence="1" key="1">
    <citation type="submission" date="2022-05" db="EMBL/GenBank/DDBJ databases">
        <title>A methanotrophic Mycobacterium dominates a cave microbial ecosystem.</title>
        <authorList>
            <person name="Van Spanning R.J.M."/>
            <person name="Guan Q."/>
            <person name="Melkonian C."/>
            <person name="Gallant J."/>
            <person name="Polerecky L."/>
            <person name="Flot J.-F."/>
            <person name="Brandt B.W."/>
            <person name="Braster M."/>
            <person name="Iturbe Espinoza P."/>
            <person name="Aerts J."/>
            <person name="Meima-Franke M."/>
            <person name="Piersma S.R."/>
            <person name="Bunduc C."/>
            <person name="Ummels R."/>
            <person name="Pain A."/>
            <person name="Fleming E.J."/>
            <person name="van der Wel N."/>
            <person name="Gherman V.D."/>
            <person name="Sarbu S.M."/>
            <person name="Bodelier P.L.E."/>
            <person name="Bitter W."/>
        </authorList>
    </citation>
    <scope>NUCLEOTIDE SEQUENCE</scope>
    <source>
        <strain evidence="1">Sulfur Cave</strain>
    </source>
</reference>
<keyword evidence="2" id="KW-1185">Reference proteome</keyword>
<protein>
    <recommendedName>
        <fullName evidence="3">Transposase</fullName>
    </recommendedName>
</protein>
<gene>
    <name evidence="1" type="ORF">M5I08_20380</name>
</gene>
<name>A0ABY4QHG2_9MYCO</name>
<evidence type="ECO:0000313" key="1">
    <source>
        <dbReference type="EMBL" id="UQX10423.1"/>
    </source>
</evidence>
<sequence>MTEAASSRWAGAITRAVEDQHQLGMRALDAEVTDLQAAITVSESRCALRPGEVCAPDRDVAGGPRRRSRRAVRGYRSAAGRCCKTRRLAALRGRLAAAQAALAAGRPSITVGGNRLWRTRQNLAAAECSEPQWRDRWDAARMFLTADGESGKTGGNETIRVDESGHLRVKVPAALADRFGTHLHIADPVAFNHRGDEWVARVAGRRAVRYDISFDPAKSRWYLDASWTIAPEPGPTLDELRGHRALGVDLNADHLAACALDCSGNPIGEPATIAVETAGLGRPSRRPTEVQLWSSLSRMWTPSTSGFASTWPKS</sequence>
<evidence type="ECO:0000313" key="2">
    <source>
        <dbReference type="Proteomes" id="UP001056610"/>
    </source>
</evidence>
<dbReference type="EMBL" id="CP097320">
    <property type="protein sequence ID" value="UQX10423.1"/>
    <property type="molecule type" value="Genomic_DNA"/>
</dbReference>
<dbReference type="RefSeq" id="WP_219068058.1">
    <property type="nucleotide sequence ID" value="NZ_CAJUXY010000030.1"/>
</dbReference>